<dbReference type="EMBL" id="JAPFFF010000023">
    <property type="protein sequence ID" value="KAK8852625.1"/>
    <property type="molecule type" value="Genomic_DNA"/>
</dbReference>
<keyword evidence="3" id="KW-1185">Reference proteome</keyword>
<name>A0ABR2HV25_9EUKA</name>
<organism evidence="2 3">
    <name type="scientific">Tritrichomonas musculus</name>
    <dbReference type="NCBI Taxonomy" id="1915356"/>
    <lineage>
        <taxon>Eukaryota</taxon>
        <taxon>Metamonada</taxon>
        <taxon>Parabasalia</taxon>
        <taxon>Tritrichomonadida</taxon>
        <taxon>Tritrichomonadidae</taxon>
        <taxon>Tritrichomonas</taxon>
    </lineage>
</organism>
<protein>
    <submittedName>
        <fullName evidence="2">Uncharacterized protein</fullName>
    </submittedName>
</protein>
<sequence>MNFNRSWPNQDDYFLEPNDDSWDIKEIADILSSKNHFFSDDSDDSNKKPKRLDARDYIIHHYNEDKVEPIFVAEKNGNDSNYVEIEKFRKEIAPPPIPEVHQIPMAQQPRRGRPRRSRDPSPPPPPKRERQSRKNLNQYQIRIKHRHINEHMGEFVDTLPKEWDDGVPLSKIRDKLEDYFSYEISNNGIGKLSNFHNFFYRKQKRDGDQFYYIYFRKT</sequence>
<proteinExistence type="predicted"/>
<reference evidence="2 3" key="1">
    <citation type="submission" date="2024-04" db="EMBL/GenBank/DDBJ databases">
        <title>Tritrichomonas musculus Genome.</title>
        <authorList>
            <person name="Alves-Ferreira E."/>
            <person name="Grigg M."/>
            <person name="Lorenzi H."/>
            <person name="Galac M."/>
        </authorList>
    </citation>
    <scope>NUCLEOTIDE SEQUENCE [LARGE SCALE GENOMIC DNA]</scope>
    <source>
        <strain evidence="2 3">EAF2021</strain>
    </source>
</reference>
<evidence type="ECO:0000313" key="3">
    <source>
        <dbReference type="Proteomes" id="UP001470230"/>
    </source>
</evidence>
<evidence type="ECO:0000313" key="2">
    <source>
        <dbReference type="EMBL" id="KAK8852625.1"/>
    </source>
</evidence>
<feature type="region of interest" description="Disordered" evidence="1">
    <location>
        <begin position="93"/>
        <end position="135"/>
    </location>
</feature>
<comment type="caution">
    <text evidence="2">The sequence shown here is derived from an EMBL/GenBank/DDBJ whole genome shotgun (WGS) entry which is preliminary data.</text>
</comment>
<gene>
    <name evidence="2" type="ORF">M9Y10_017613</name>
</gene>
<dbReference type="Proteomes" id="UP001470230">
    <property type="component" value="Unassembled WGS sequence"/>
</dbReference>
<evidence type="ECO:0000256" key="1">
    <source>
        <dbReference type="SAM" id="MobiDB-lite"/>
    </source>
</evidence>
<accession>A0ABR2HV25</accession>